<feature type="region of interest" description="Disordered" evidence="6">
    <location>
        <begin position="54"/>
        <end position="119"/>
    </location>
</feature>
<evidence type="ECO:0000256" key="1">
    <source>
        <dbReference type="ARBA" id="ARBA00022723"/>
    </source>
</evidence>
<keyword evidence="3" id="KW-0862">Zinc</keyword>
<dbReference type="Pfam" id="PF25298">
    <property type="entry name" value="Baculo_FP_2nd"/>
    <property type="match status" value="1"/>
</dbReference>
<evidence type="ECO:0000256" key="4">
    <source>
        <dbReference type="PROSITE-ProRule" id="PRU00146"/>
    </source>
</evidence>
<organism evidence="8">
    <name type="scientific">Cacopsylla melanoneura</name>
    <dbReference type="NCBI Taxonomy" id="428564"/>
    <lineage>
        <taxon>Eukaryota</taxon>
        <taxon>Metazoa</taxon>
        <taxon>Ecdysozoa</taxon>
        <taxon>Arthropoda</taxon>
        <taxon>Hexapoda</taxon>
        <taxon>Insecta</taxon>
        <taxon>Pterygota</taxon>
        <taxon>Neoptera</taxon>
        <taxon>Paraneoptera</taxon>
        <taxon>Hemiptera</taxon>
        <taxon>Sternorrhyncha</taxon>
        <taxon>Psylloidea</taxon>
        <taxon>Psyllidae</taxon>
        <taxon>Psyllinae</taxon>
        <taxon>Cacopsylla</taxon>
    </lineage>
</organism>
<reference evidence="8" key="1">
    <citation type="submission" date="2021-05" db="EMBL/GenBank/DDBJ databases">
        <authorList>
            <person name="Alioto T."/>
            <person name="Alioto T."/>
            <person name="Gomez Garrido J."/>
        </authorList>
    </citation>
    <scope>NUCLEOTIDE SEQUENCE</scope>
</reference>
<name>A0A8D9DTN4_9HEMI</name>
<evidence type="ECO:0000313" key="8">
    <source>
        <dbReference type="EMBL" id="CAG6729283.1"/>
    </source>
</evidence>
<evidence type="ECO:0000256" key="6">
    <source>
        <dbReference type="SAM" id="MobiDB-lite"/>
    </source>
</evidence>
<dbReference type="Gene3D" id="3.30.40.10">
    <property type="entry name" value="Zinc/RING finger domain, C3HC4 (zinc finger)"/>
    <property type="match status" value="1"/>
</dbReference>
<feature type="coiled-coil region" evidence="5">
    <location>
        <begin position="160"/>
        <end position="201"/>
    </location>
</feature>
<proteinExistence type="predicted"/>
<feature type="domain" description="PHD-type" evidence="7">
    <location>
        <begin position="1"/>
        <end position="57"/>
    </location>
</feature>
<evidence type="ECO:0000256" key="2">
    <source>
        <dbReference type="ARBA" id="ARBA00022771"/>
    </source>
</evidence>
<dbReference type="AlphaFoldDB" id="A0A8D9DTN4"/>
<dbReference type="InterPro" id="IPR019787">
    <property type="entry name" value="Znf_PHD-finger"/>
</dbReference>
<dbReference type="PROSITE" id="PS50016">
    <property type="entry name" value="ZF_PHD_2"/>
    <property type="match status" value="1"/>
</dbReference>
<dbReference type="InterPro" id="IPR011011">
    <property type="entry name" value="Znf_FYVE_PHD"/>
</dbReference>
<evidence type="ECO:0000256" key="5">
    <source>
        <dbReference type="SAM" id="Coils"/>
    </source>
</evidence>
<evidence type="ECO:0000259" key="7">
    <source>
        <dbReference type="PROSITE" id="PS50016"/>
    </source>
</evidence>
<feature type="compositionally biased region" description="Basic and acidic residues" evidence="6">
    <location>
        <begin position="94"/>
        <end position="103"/>
    </location>
</feature>
<sequence length="356" mass="40865">MGCFGCGGNLPKNGNCVHCYECGSDYHYKCTTLSEASYKSMGSKKKMNWKCQDCRKSQDSPKNKSRNRSLSESSEYDDVMDNVRSKGGKGKIKPKADKNHDDSSELFESSQEDGKVKDKKYGDTKTLENLFEKFEVKLWKKMDKKFSDMEECLEFTSGKIDEFSKTMKEIQKKLVMVEIENEKIKQENVELKTKVKSLEVGVEANAQLLSNSNKVEISGLPVSTVNAKDVVAKVLEKANGEKIEESGYEIEIKKQEKQTNVIVEFESKIQRDKLIKKKKAERTFKLGEIMNSSDDSLVYMNECLTPYYTKLFMEAKKIKRDKNYAFIWVRDGKILLKKTEQSKPMRLVCMEDLGKI</sequence>
<dbReference type="SUPFAM" id="SSF57903">
    <property type="entry name" value="FYVE/PHD zinc finger"/>
    <property type="match status" value="1"/>
</dbReference>
<keyword evidence="2 4" id="KW-0863">Zinc-finger</keyword>
<protein>
    <recommendedName>
        <fullName evidence="7">PHD-type domain-containing protein</fullName>
    </recommendedName>
</protein>
<dbReference type="InterPro" id="IPR013083">
    <property type="entry name" value="Znf_RING/FYVE/PHD"/>
</dbReference>
<dbReference type="CDD" id="cd15489">
    <property type="entry name" value="PHD_SF"/>
    <property type="match status" value="1"/>
</dbReference>
<keyword evidence="1" id="KW-0479">Metal-binding</keyword>
<dbReference type="EMBL" id="HBUF01378365">
    <property type="protein sequence ID" value="CAG6729283.1"/>
    <property type="molecule type" value="Transcribed_RNA"/>
</dbReference>
<evidence type="ECO:0000256" key="3">
    <source>
        <dbReference type="ARBA" id="ARBA00022833"/>
    </source>
</evidence>
<keyword evidence="5" id="KW-0175">Coiled coil</keyword>
<dbReference type="GO" id="GO:0008270">
    <property type="term" value="F:zinc ion binding"/>
    <property type="evidence" value="ECO:0007669"/>
    <property type="project" value="UniProtKB-KW"/>
</dbReference>
<dbReference type="InterPro" id="IPR057251">
    <property type="entry name" value="FP_C"/>
</dbReference>
<accession>A0A8D9DTN4</accession>